<accession>A0A2I0I4W8</accession>
<dbReference type="PROSITE" id="PS50159">
    <property type="entry name" value="RIBOSOMAL_S13_2"/>
    <property type="match status" value="1"/>
</dbReference>
<dbReference type="Gene3D" id="1.10.8.50">
    <property type="match status" value="1"/>
</dbReference>
<dbReference type="InterPro" id="IPR010979">
    <property type="entry name" value="Ribosomal_uS13-like_H2TH"/>
</dbReference>
<comment type="similarity">
    <text evidence="1">Belongs to the universal ribosomal protein uS13 family.</text>
</comment>
<dbReference type="GO" id="GO:0005840">
    <property type="term" value="C:ribosome"/>
    <property type="evidence" value="ECO:0007669"/>
    <property type="project" value="UniProtKB-KW"/>
</dbReference>
<evidence type="ECO:0000313" key="4">
    <source>
        <dbReference type="EMBL" id="PKI38476.1"/>
    </source>
</evidence>
<dbReference type="GO" id="GO:1990904">
    <property type="term" value="C:ribonucleoprotein complex"/>
    <property type="evidence" value="ECO:0007669"/>
    <property type="project" value="UniProtKB-KW"/>
</dbReference>
<evidence type="ECO:0000313" key="5">
    <source>
        <dbReference type="Proteomes" id="UP000233551"/>
    </source>
</evidence>
<reference evidence="4 5" key="1">
    <citation type="submission" date="2017-11" db="EMBL/GenBank/DDBJ databases">
        <title>De-novo sequencing of pomegranate (Punica granatum L.) genome.</title>
        <authorList>
            <person name="Akparov Z."/>
            <person name="Amiraslanov A."/>
            <person name="Hajiyeva S."/>
            <person name="Abbasov M."/>
            <person name="Kaur K."/>
            <person name="Hamwieh A."/>
            <person name="Solovyev V."/>
            <person name="Salamov A."/>
            <person name="Braich B."/>
            <person name="Kosarev P."/>
            <person name="Mahmoud A."/>
            <person name="Hajiyev E."/>
            <person name="Babayeva S."/>
            <person name="Izzatullayeva V."/>
            <person name="Mammadov A."/>
            <person name="Mammadov A."/>
            <person name="Sharifova S."/>
            <person name="Ojaghi J."/>
            <person name="Eynullazada K."/>
            <person name="Bayramov B."/>
            <person name="Abdulazimova A."/>
            <person name="Shahmuradov I."/>
        </authorList>
    </citation>
    <scope>NUCLEOTIDE SEQUENCE [LARGE SCALE GENOMIC DNA]</scope>
    <source>
        <strain evidence="5">cv. AG2017</strain>
        <tissue evidence="4">Leaf</tissue>
    </source>
</reference>
<dbReference type="InterPro" id="IPR001892">
    <property type="entry name" value="Ribosomal_uS13"/>
</dbReference>
<dbReference type="GO" id="GO:0003723">
    <property type="term" value="F:RNA binding"/>
    <property type="evidence" value="ECO:0007669"/>
    <property type="project" value="InterPro"/>
</dbReference>
<protein>
    <submittedName>
        <fullName evidence="4">Uncharacterized protein</fullName>
    </submittedName>
</protein>
<evidence type="ECO:0000256" key="3">
    <source>
        <dbReference type="ARBA" id="ARBA00023274"/>
    </source>
</evidence>
<dbReference type="STRING" id="22663.A0A2I0I4W8"/>
<evidence type="ECO:0000256" key="1">
    <source>
        <dbReference type="ARBA" id="ARBA00008080"/>
    </source>
</evidence>
<keyword evidence="5" id="KW-1185">Reference proteome</keyword>
<dbReference type="AlphaFoldDB" id="A0A2I0I4W8"/>
<organism evidence="4 5">
    <name type="scientific">Punica granatum</name>
    <name type="common">Pomegranate</name>
    <dbReference type="NCBI Taxonomy" id="22663"/>
    <lineage>
        <taxon>Eukaryota</taxon>
        <taxon>Viridiplantae</taxon>
        <taxon>Streptophyta</taxon>
        <taxon>Embryophyta</taxon>
        <taxon>Tracheophyta</taxon>
        <taxon>Spermatophyta</taxon>
        <taxon>Magnoliopsida</taxon>
        <taxon>eudicotyledons</taxon>
        <taxon>Gunneridae</taxon>
        <taxon>Pentapetalae</taxon>
        <taxon>rosids</taxon>
        <taxon>malvids</taxon>
        <taxon>Myrtales</taxon>
        <taxon>Lythraceae</taxon>
        <taxon>Punica</taxon>
    </lineage>
</organism>
<keyword evidence="3" id="KW-0687">Ribonucleoprotein</keyword>
<gene>
    <name evidence="4" type="ORF">CRG98_041175</name>
</gene>
<evidence type="ECO:0000256" key="2">
    <source>
        <dbReference type="ARBA" id="ARBA00022980"/>
    </source>
</evidence>
<dbReference type="GO" id="GO:0003735">
    <property type="term" value="F:structural constituent of ribosome"/>
    <property type="evidence" value="ECO:0007669"/>
    <property type="project" value="InterPro"/>
</dbReference>
<sequence>MQIVPVEFITNAGRTTIVISKDGKQYPFEVSLSGYNQNDDVGELVEVLNITHKSIARSFIIDVERSIVIDERCGIACSFIIAVQLVVSIPSRSFGSFSTLLPFHVPNPPKLPGLSINFARVGGVEIPNNKRVEFSLQYIHGIGRTSARKIPCDLNMDNKSSSLFVTKSSSI</sequence>
<dbReference type="EMBL" id="PGOL01004102">
    <property type="protein sequence ID" value="PKI38476.1"/>
    <property type="molecule type" value="Genomic_DNA"/>
</dbReference>
<dbReference type="Pfam" id="PF00416">
    <property type="entry name" value="Ribosomal_S13"/>
    <property type="match status" value="1"/>
</dbReference>
<keyword evidence="2" id="KW-0689">Ribosomal protein</keyword>
<dbReference type="SUPFAM" id="SSF46946">
    <property type="entry name" value="S13-like H2TH domain"/>
    <property type="match status" value="1"/>
</dbReference>
<proteinExistence type="inferred from homology"/>
<comment type="caution">
    <text evidence="4">The sequence shown here is derived from an EMBL/GenBank/DDBJ whole genome shotgun (WGS) entry which is preliminary data.</text>
</comment>
<name>A0A2I0I4W8_PUNGR</name>
<dbReference type="Proteomes" id="UP000233551">
    <property type="component" value="Unassembled WGS sequence"/>
</dbReference>
<dbReference type="GO" id="GO:0006412">
    <property type="term" value="P:translation"/>
    <property type="evidence" value="ECO:0007669"/>
    <property type="project" value="InterPro"/>
</dbReference>